<keyword evidence="2" id="KW-1185">Reference proteome</keyword>
<proteinExistence type="predicted"/>
<organism evidence="1 2">
    <name type="scientific">Petrolisthes cinctipes</name>
    <name type="common">Flat porcelain crab</name>
    <dbReference type="NCBI Taxonomy" id="88211"/>
    <lineage>
        <taxon>Eukaryota</taxon>
        <taxon>Metazoa</taxon>
        <taxon>Ecdysozoa</taxon>
        <taxon>Arthropoda</taxon>
        <taxon>Crustacea</taxon>
        <taxon>Multicrustacea</taxon>
        <taxon>Malacostraca</taxon>
        <taxon>Eumalacostraca</taxon>
        <taxon>Eucarida</taxon>
        <taxon>Decapoda</taxon>
        <taxon>Pleocyemata</taxon>
        <taxon>Anomura</taxon>
        <taxon>Galatheoidea</taxon>
        <taxon>Porcellanidae</taxon>
        <taxon>Petrolisthes</taxon>
    </lineage>
</organism>
<accession>A0AAE1BML3</accession>
<dbReference type="AlphaFoldDB" id="A0AAE1BML3"/>
<sequence>MMRPKTSALPSTKQLQCHRENRCSAIEKAATVPSRTPLQCHPENRCSAIEKAATVPSRKKGIVQFFADRSFDVVSEVKDDHQLNTTWLN</sequence>
<evidence type="ECO:0000313" key="2">
    <source>
        <dbReference type="Proteomes" id="UP001286313"/>
    </source>
</evidence>
<gene>
    <name evidence="1" type="ORF">Pcinc_040271</name>
</gene>
<reference evidence="1" key="1">
    <citation type="submission" date="2023-10" db="EMBL/GenBank/DDBJ databases">
        <title>Genome assemblies of two species of porcelain crab, Petrolisthes cinctipes and Petrolisthes manimaculis (Anomura: Porcellanidae).</title>
        <authorList>
            <person name="Angst P."/>
        </authorList>
    </citation>
    <scope>NUCLEOTIDE SEQUENCE</scope>
    <source>
        <strain evidence="1">PB745_01</strain>
        <tissue evidence="1">Gill</tissue>
    </source>
</reference>
<dbReference type="EMBL" id="JAWQEG010007065">
    <property type="protein sequence ID" value="KAK3853173.1"/>
    <property type="molecule type" value="Genomic_DNA"/>
</dbReference>
<evidence type="ECO:0000313" key="1">
    <source>
        <dbReference type="EMBL" id="KAK3853173.1"/>
    </source>
</evidence>
<protein>
    <submittedName>
        <fullName evidence="1">Uncharacterized protein</fullName>
    </submittedName>
</protein>
<dbReference type="Proteomes" id="UP001286313">
    <property type="component" value="Unassembled WGS sequence"/>
</dbReference>
<name>A0AAE1BML3_PETCI</name>
<comment type="caution">
    <text evidence="1">The sequence shown here is derived from an EMBL/GenBank/DDBJ whole genome shotgun (WGS) entry which is preliminary data.</text>
</comment>